<evidence type="ECO:0000256" key="3">
    <source>
        <dbReference type="ARBA" id="ARBA00023125"/>
    </source>
</evidence>
<dbReference type="SUPFAM" id="SSF46894">
    <property type="entry name" value="C-terminal effector domain of the bipartite response regulators"/>
    <property type="match status" value="1"/>
</dbReference>
<dbReference type="InterPro" id="IPR036388">
    <property type="entry name" value="WH-like_DNA-bd_sf"/>
</dbReference>
<keyword evidence="2" id="KW-0805">Transcription regulation</keyword>
<dbReference type="AlphaFoldDB" id="A0A1R0KUR5"/>
<evidence type="ECO:0000256" key="4">
    <source>
        <dbReference type="ARBA" id="ARBA00023163"/>
    </source>
</evidence>
<dbReference type="Pfam" id="PF03704">
    <property type="entry name" value="BTAD"/>
    <property type="match status" value="1"/>
</dbReference>
<gene>
    <name evidence="7" type="ORF">BS329_13760</name>
</gene>
<evidence type="ECO:0000259" key="6">
    <source>
        <dbReference type="PROSITE" id="PS51755"/>
    </source>
</evidence>
<name>A0A1R0KUR5_9PSEU</name>
<comment type="caution">
    <text evidence="7">The sequence shown here is derived from an EMBL/GenBank/DDBJ whole genome shotgun (WGS) entry which is preliminary data.</text>
</comment>
<protein>
    <recommendedName>
        <fullName evidence="6">OmpR/PhoB-type domain-containing protein</fullName>
    </recommendedName>
</protein>
<evidence type="ECO:0000313" key="7">
    <source>
        <dbReference type="EMBL" id="OLZ52387.1"/>
    </source>
</evidence>
<accession>A0A1R0KUR5</accession>
<dbReference type="PANTHER" id="PTHR35807:SF1">
    <property type="entry name" value="TRANSCRIPTIONAL REGULATOR REDD"/>
    <property type="match status" value="1"/>
</dbReference>
<feature type="DNA-binding region" description="OmpR/PhoB-type" evidence="5">
    <location>
        <begin position="1"/>
        <end position="97"/>
    </location>
</feature>
<dbReference type="GO" id="GO:0000160">
    <property type="term" value="P:phosphorelay signal transduction system"/>
    <property type="evidence" value="ECO:0007669"/>
    <property type="project" value="InterPro"/>
</dbReference>
<keyword evidence="3 5" id="KW-0238">DNA-binding</keyword>
<feature type="domain" description="OmpR/PhoB-type" evidence="6">
    <location>
        <begin position="1"/>
        <end position="97"/>
    </location>
</feature>
<evidence type="ECO:0000313" key="8">
    <source>
        <dbReference type="Proteomes" id="UP000187486"/>
    </source>
</evidence>
<sequence length="254" mass="27912">MVLLNILGPPELCGRRRDTRITGGKLSKVAGLLAVRANQYVAMQTISEELWAGSPPRNELTTIRTHVYNLRRILESVQGEPPQARLLTRPMGYLLSVPAELVDVAVFKQGVTRGRVLLAEGRNAEAADTFRDALAVWRGSALAGVAAGPVLAGHVAELTERRASALEYRIEADLLAGRHRDLVPELRELVGADPLNEWMQARLIEALVRSGRSGEALRSFQDARTHLDEQLGLEPSIELRQAQHRIFAAANGQR</sequence>
<dbReference type="SUPFAM" id="SSF48452">
    <property type="entry name" value="TPR-like"/>
    <property type="match status" value="1"/>
</dbReference>
<evidence type="ECO:0000256" key="2">
    <source>
        <dbReference type="ARBA" id="ARBA00023015"/>
    </source>
</evidence>
<dbReference type="SMART" id="SM00862">
    <property type="entry name" value="Trans_reg_C"/>
    <property type="match status" value="1"/>
</dbReference>
<dbReference type="Gene3D" id="1.10.10.10">
    <property type="entry name" value="Winged helix-like DNA-binding domain superfamily/Winged helix DNA-binding domain"/>
    <property type="match status" value="1"/>
</dbReference>
<dbReference type="CDD" id="cd15831">
    <property type="entry name" value="BTAD"/>
    <property type="match status" value="1"/>
</dbReference>
<evidence type="ECO:0000256" key="5">
    <source>
        <dbReference type="PROSITE-ProRule" id="PRU01091"/>
    </source>
</evidence>
<keyword evidence="8" id="KW-1185">Reference proteome</keyword>
<evidence type="ECO:0000256" key="1">
    <source>
        <dbReference type="ARBA" id="ARBA00005820"/>
    </source>
</evidence>
<dbReference type="EMBL" id="MQUQ01000006">
    <property type="protein sequence ID" value="OLZ52387.1"/>
    <property type="molecule type" value="Genomic_DNA"/>
</dbReference>
<dbReference type="GO" id="GO:0006355">
    <property type="term" value="P:regulation of DNA-templated transcription"/>
    <property type="evidence" value="ECO:0007669"/>
    <property type="project" value="InterPro"/>
</dbReference>
<dbReference type="InterPro" id="IPR011990">
    <property type="entry name" value="TPR-like_helical_dom_sf"/>
</dbReference>
<dbReference type="PROSITE" id="PS51755">
    <property type="entry name" value="OMPR_PHOB"/>
    <property type="match status" value="1"/>
</dbReference>
<reference evidence="7 8" key="1">
    <citation type="submission" date="2016-01" db="EMBL/GenBank/DDBJ databases">
        <title>Amycolatopsis coloradensis genome sequencing and assembly.</title>
        <authorList>
            <person name="Mayilraj S."/>
        </authorList>
    </citation>
    <scope>NUCLEOTIDE SEQUENCE [LARGE SCALE GENOMIC DNA]</scope>
    <source>
        <strain evidence="7 8">DSM 44225</strain>
    </source>
</reference>
<dbReference type="InterPro" id="IPR051677">
    <property type="entry name" value="AfsR-DnrI-RedD_regulator"/>
</dbReference>
<dbReference type="STRING" id="76021.BS329_13760"/>
<dbReference type="InterPro" id="IPR005158">
    <property type="entry name" value="BTAD"/>
</dbReference>
<dbReference type="PANTHER" id="PTHR35807">
    <property type="entry name" value="TRANSCRIPTIONAL REGULATOR REDD-RELATED"/>
    <property type="match status" value="1"/>
</dbReference>
<dbReference type="GO" id="GO:0003677">
    <property type="term" value="F:DNA binding"/>
    <property type="evidence" value="ECO:0007669"/>
    <property type="project" value="UniProtKB-UniRule"/>
</dbReference>
<dbReference type="Proteomes" id="UP000187486">
    <property type="component" value="Unassembled WGS sequence"/>
</dbReference>
<dbReference type="InterPro" id="IPR016032">
    <property type="entry name" value="Sig_transdc_resp-reg_C-effctor"/>
</dbReference>
<dbReference type="InterPro" id="IPR001867">
    <property type="entry name" value="OmpR/PhoB-type_DNA-bd"/>
</dbReference>
<dbReference type="Pfam" id="PF00486">
    <property type="entry name" value="Trans_reg_C"/>
    <property type="match status" value="1"/>
</dbReference>
<dbReference type="Gene3D" id="1.25.40.10">
    <property type="entry name" value="Tetratricopeptide repeat domain"/>
    <property type="match status" value="1"/>
</dbReference>
<organism evidence="7 8">
    <name type="scientific">Amycolatopsis coloradensis</name>
    <dbReference type="NCBI Taxonomy" id="76021"/>
    <lineage>
        <taxon>Bacteria</taxon>
        <taxon>Bacillati</taxon>
        <taxon>Actinomycetota</taxon>
        <taxon>Actinomycetes</taxon>
        <taxon>Pseudonocardiales</taxon>
        <taxon>Pseudonocardiaceae</taxon>
        <taxon>Amycolatopsis</taxon>
    </lineage>
</organism>
<dbReference type="SMART" id="SM01043">
    <property type="entry name" value="BTAD"/>
    <property type="match status" value="1"/>
</dbReference>
<keyword evidence="4" id="KW-0804">Transcription</keyword>
<proteinExistence type="inferred from homology"/>
<comment type="similarity">
    <text evidence="1">Belongs to the AfsR/DnrI/RedD regulatory family.</text>
</comment>